<dbReference type="Gene3D" id="2.170.130.10">
    <property type="entry name" value="TonB-dependent receptor, plug domain"/>
    <property type="match status" value="1"/>
</dbReference>
<reference evidence="6" key="1">
    <citation type="submission" date="2015-07" db="EMBL/GenBank/DDBJ databases">
        <title>Genome sequencing of Sunxiuqinia dokdonensis strain SK.</title>
        <authorList>
            <person name="Ahn S."/>
            <person name="Kim B.-C."/>
        </authorList>
    </citation>
    <scope>NUCLEOTIDE SEQUENCE [LARGE SCALE GENOMIC DNA]</scope>
    <source>
        <strain evidence="6">SK</strain>
    </source>
</reference>
<keyword evidence="2" id="KW-0813">Transport</keyword>
<dbReference type="InterPro" id="IPR012910">
    <property type="entry name" value="Plug_dom"/>
</dbReference>
<evidence type="ECO:0000256" key="2">
    <source>
        <dbReference type="PROSITE-ProRule" id="PRU01360"/>
    </source>
</evidence>
<gene>
    <name evidence="5" type="ORF">NC99_02250</name>
</gene>
<dbReference type="InterPro" id="IPR039426">
    <property type="entry name" value="TonB-dep_rcpt-like"/>
</dbReference>
<dbReference type="STRING" id="1409788.NC99_02250"/>
<organism evidence="5 6">
    <name type="scientific">Sunxiuqinia dokdonensis</name>
    <dbReference type="NCBI Taxonomy" id="1409788"/>
    <lineage>
        <taxon>Bacteria</taxon>
        <taxon>Pseudomonadati</taxon>
        <taxon>Bacteroidota</taxon>
        <taxon>Bacteroidia</taxon>
        <taxon>Marinilabiliales</taxon>
        <taxon>Prolixibacteraceae</taxon>
        <taxon>Sunxiuqinia</taxon>
    </lineage>
</organism>
<feature type="signal peptide" evidence="3">
    <location>
        <begin position="1"/>
        <end position="33"/>
    </location>
</feature>
<accession>A0A0L8VEQ3</accession>
<keyword evidence="6" id="KW-1185">Reference proteome</keyword>
<dbReference type="Gene3D" id="2.60.40.1930">
    <property type="match status" value="1"/>
</dbReference>
<evidence type="ECO:0000259" key="4">
    <source>
        <dbReference type="Pfam" id="PF07715"/>
    </source>
</evidence>
<keyword evidence="1 3" id="KW-0732">Signal</keyword>
<keyword evidence="2" id="KW-0998">Cell outer membrane</keyword>
<dbReference type="InterPro" id="IPR037066">
    <property type="entry name" value="Plug_dom_sf"/>
</dbReference>
<evidence type="ECO:0000313" key="6">
    <source>
        <dbReference type="Proteomes" id="UP000036958"/>
    </source>
</evidence>
<dbReference type="EMBL" id="LGIA01000013">
    <property type="protein sequence ID" value="KOH46946.1"/>
    <property type="molecule type" value="Genomic_DNA"/>
</dbReference>
<dbReference type="Pfam" id="PF07715">
    <property type="entry name" value="Plug"/>
    <property type="match status" value="1"/>
</dbReference>
<keyword evidence="2" id="KW-1134">Transmembrane beta strand</keyword>
<dbReference type="GO" id="GO:0044718">
    <property type="term" value="P:siderophore transmembrane transport"/>
    <property type="evidence" value="ECO:0007669"/>
    <property type="project" value="TreeGrafter"/>
</dbReference>
<dbReference type="GO" id="GO:0009279">
    <property type="term" value="C:cell outer membrane"/>
    <property type="evidence" value="ECO:0007669"/>
    <property type="project" value="UniProtKB-SubCell"/>
</dbReference>
<comment type="caution">
    <text evidence="5">The sequence shown here is derived from an EMBL/GenBank/DDBJ whole genome shotgun (WGS) entry which is preliminary data.</text>
</comment>
<sequence>MIYGNFLTTNMKPLFCYFIVCFSLSFFSSKTFSQDFEDPITSGFQKMQERPPMEKLYLHLDKTTYSSGSTIWFKGYLVTATGHAPFAWSRFIYVELFDQSEKLVTRQKIKQLDGIFSGHIKLETALQEGEYTIRAYTTWMLNNGADFLFQKVIRIVNFQPSDVVSEIDYETGEDGKTTASVWFVDRFGNAVEGASVVCKVNLDENQVETFKRKTGADGKIQFDFVRENKGLNNQFVEVAFENSSAVHANKFFIPSSDGEDFDLQFFPEGGVFLAGKETHVAFKAIAQDGYSTEVSGYILQNGTDTVSFLTSEHRGMGAFTMKPLVGVEYAAFATNSKGQTKRFDLPPVVSEGAALSVKWLGDFLQVQIRARGENLPKPFYIVAHSCEVLLFTQLVEQLHYNIPTEILPEGMIHLVLVDGNQNPVSSRLVFVKKQPAARVSVQADQPNYRRREEVTLSINLQQTDTLLRTGDFSLSVTDDLVVETDSLADHIYSNLLLTSDLKGHIEDPAFYFLNDDDRTNYYLDLLMLTQGWQRFDIGDVINNQLEKPRHFLEVGQTISGTYEATILGKREGVPITALAVEPLISVSAEADESGRFLFNELDFPDSTVFTIQSQKYTKIRQEPAGFIEIDQDSFPSFSNLNQPSARASSASERLLRNAQQRMFFEGGGRTILLDEFVVTGADQRTKDMMEYGISSTVIDAKALAEQFPVEQMADFIVKTLPGVRYTNDQIFMRGGSTPAEIYLDEMNADLSFLSTIGSSEIEKIVVLNGANAAFYSQGGGGMGGVILINTKAGGSFERKLAGVIQYMPLGYQKPAEFYVPKYEVDSIRTSNEPDMRSTVYWNPKVNIDESGTTTVKFYTADPNTSYSYILEGITNRGEICRYKGKLSRTAE</sequence>
<dbReference type="PROSITE" id="PS52016">
    <property type="entry name" value="TONB_DEPENDENT_REC_3"/>
    <property type="match status" value="1"/>
</dbReference>
<feature type="domain" description="TonB-dependent receptor plug" evidence="4">
    <location>
        <begin position="689"/>
        <end position="781"/>
    </location>
</feature>
<proteinExistence type="inferred from homology"/>
<evidence type="ECO:0000256" key="1">
    <source>
        <dbReference type="ARBA" id="ARBA00022729"/>
    </source>
</evidence>
<keyword evidence="2" id="KW-0472">Membrane</keyword>
<dbReference type="PATRIC" id="fig|1409788.3.peg.233"/>
<dbReference type="Proteomes" id="UP000036958">
    <property type="component" value="Unassembled WGS sequence"/>
</dbReference>
<name>A0A0L8VEQ3_9BACT</name>
<dbReference type="GO" id="GO:0015344">
    <property type="term" value="F:siderophore uptake transmembrane transporter activity"/>
    <property type="evidence" value="ECO:0007669"/>
    <property type="project" value="TreeGrafter"/>
</dbReference>
<evidence type="ECO:0000313" key="5">
    <source>
        <dbReference type="EMBL" id="KOH46946.1"/>
    </source>
</evidence>
<keyword evidence="2" id="KW-0812">Transmembrane</keyword>
<dbReference type="PANTHER" id="PTHR30069:SF29">
    <property type="entry name" value="HEMOGLOBIN AND HEMOGLOBIN-HAPTOGLOBIN-BINDING PROTEIN 1-RELATED"/>
    <property type="match status" value="1"/>
</dbReference>
<dbReference type="SUPFAM" id="SSF56935">
    <property type="entry name" value="Porins"/>
    <property type="match status" value="1"/>
</dbReference>
<dbReference type="AlphaFoldDB" id="A0A0L8VEQ3"/>
<dbReference type="PANTHER" id="PTHR30069">
    <property type="entry name" value="TONB-DEPENDENT OUTER MEMBRANE RECEPTOR"/>
    <property type="match status" value="1"/>
</dbReference>
<comment type="similarity">
    <text evidence="2">Belongs to the TonB-dependent receptor family.</text>
</comment>
<evidence type="ECO:0000256" key="3">
    <source>
        <dbReference type="SAM" id="SignalP"/>
    </source>
</evidence>
<comment type="subcellular location">
    <subcellularLocation>
        <location evidence="2">Cell outer membrane</location>
        <topology evidence="2">Multi-pass membrane protein</topology>
    </subcellularLocation>
</comment>
<feature type="chain" id="PRO_5005591441" description="TonB-dependent receptor plug domain-containing protein" evidence="3">
    <location>
        <begin position="34"/>
        <end position="891"/>
    </location>
</feature>
<protein>
    <recommendedName>
        <fullName evidence="4">TonB-dependent receptor plug domain-containing protein</fullName>
    </recommendedName>
</protein>